<dbReference type="EMBL" id="MNCJ02000322">
    <property type="protein sequence ID" value="KAF5799077.1"/>
    <property type="molecule type" value="Genomic_DNA"/>
</dbReference>
<dbReference type="Proteomes" id="UP000215914">
    <property type="component" value="Chromosome 7"/>
</dbReference>
<evidence type="ECO:0000313" key="3">
    <source>
        <dbReference type="Proteomes" id="UP000215914"/>
    </source>
</evidence>
<name>A0A251UCC9_HELAN</name>
<keyword evidence="3" id="KW-1185">Reference proteome</keyword>
<evidence type="ECO:0000313" key="1">
    <source>
        <dbReference type="EMBL" id="KAF5799077.1"/>
    </source>
</evidence>
<dbReference type="AlphaFoldDB" id="A0A251UCC9"/>
<reference evidence="2" key="2">
    <citation type="submission" date="2017-02" db="EMBL/GenBank/DDBJ databases">
        <title>Sunflower complete genome.</title>
        <authorList>
            <person name="Langlade N."/>
            <person name="Munos S."/>
        </authorList>
    </citation>
    <scope>NUCLEOTIDE SEQUENCE [LARGE SCALE GENOMIC DNA]</scope>
    <source>
        <tissue evidence="2">Leaves</tissue>
    </source>
</reference>
<reference evidence="1" key="3">
    <citation type="submission" date="2020-06" db="EMBL/GenBank/DDBJ databases">
        <title>Helianthus annuus Genome sequencing and assembly Release 2.</title>
        <authorList>
            <person name="Gouzy J."/>
            <person name="Langlade N."/>
            <person name="Munos S."/>
        </authorList>
    </citation>
    <scope>NUCLEOTIDE SEQUENCE</scope>
    <source>
        <tissue evidence="1">Leaves</tissue>
    </source>
</reference>
<organism evidence="2 3">
    <name type="scientific">Helianthus annuus</name>
    <name type="common">Common sunflower</name>
    <dbReference type="NCBI Taxonomy" id="4232"/>
    <lineage>
        <taxon>Eukaryota</taxon>
        <taxon>Viridiplantae</taxon>
        <taxon>Streptophyta</taxon>
        <taxon>Embryophyta</taxon>
        <taxon>Tracheophyta</taxon>
        <taxon>Spermatophyta</taxon>
        <taxon>Magnoliopsida</taxon>
        <taxon>eudicotyledons</taxon>
        <taxon>Gunneridae</taxon>
        <taxon>Pentapetalae</taxon>
        <taxon>asterids</taxon>
        <taxon>campanulids</taxon>
        <taxon>Asterales</taxon>
        <taxon>Asteraceae</taxon>
        <taxon>Asteroideae</taxon>
        <taxon>Heliantheae alliance</taxon>
        <taxon>Heliantheae</taxon>
        <taxon>Helianthus</taxon>
    </lineage>
</organism>
<dbReference type="Gramene" id="mRNA:HanXRQr2_Chr07g0300391">
    <property type="protein sequence ID" value="CDS:HanXRQr2_Chr07g0300391.1"/>
    <property type="gene ID" value="HanXRQr2_Chr07g0300391"/>
</dbReference>
<evidence type="ECO:0000313" key="2">
    <source>
        <dbReference type="EMBL" id="OTG20526.1"/>
    </source>
</evidence>
<protein>
    <submittedName>
        <fullName evidence="2">Uncharacterized protein</fullName>
    </submittedName>
</protein>
<dbReference type="EMBL" id="CM007896">
    <property type="protein sequence ID" value="OTG20526.1"/>
    <property type="molecule type" value="Genomic_DNA"/>
</dbReference>
<accession>A0A251UCC9</accession>
<gene>
    <name evidence="2" type="ORF">HannXRQ_Chr07g0194091</name>
    <name evidence="1" type="ORF">HanXRQr2_Chr07g0300391</name>
</gene>
<dbReference type="InParanoid" id="A0A251UCC9"/>
<proteinExistence type="predicted"/>
<sequence length="83" mass="9430">MLLQSISITRRLPPHPCAAHLNLLHVAMHTGHHNHNHSVQPTDHTPDTVYRRTEPAAHRHKLVVEVIQKKVEAHLDAYLTSCT</sequence>
<reference evidence="1 3" key="1">
    <citation type="journal article" date="2017" name="Nature">
        <title>The sunflower genome provides insights into oil metabolism, flowering and Asterid evolution.</title>
        <authorList>
            <person name="Badouin H."/>
            <person name="Gouzy J."/>
            <person name="Grassa C.J."/>
            <person name="Murat F."/>
            <person name="Staton S.E."/>
            <person name="Cottret L."/>
            <person name="Lelandais-Briere C."/>
            <person name="Owens G.L."/>
            <person name="Carrere S."/>
            <person name="Mayjonade B."/>
            <person name="Legrand L."/>
            <person name="Gill N."/>
            <person name="Kane N.C."/>
            <person name="Bowers J.E."/>
            <person name="Hubner S."/>
            <person name="Bellec A."/>
            <person name="Berard A."/>
            <person name="Berges H."/>
            <person name="Blanchet N."/>
            <person name="Boniface M.C."/>
            <person name="Brunel D."/>
            <person name="Catrice O."/>
            <person name="Chaidir N."/>
            <person name="Claudel C."/>
            <person name="Donnadieu C."/>
            <person name="Faraut T."/>
            <person name="Fievet G."/>
            <person name="Helmstetter N."/>
            <person name="King M."/>
            <person name="Knapp S.J."/>
            <person name="Lai Z."/>
            <person name="Le Paslier M.C."/>
            <person name="Lippi Y."/>
            <person name="Lorenzon L."/>
            <person name="Mandel J.R."/>
            <person name="Marage G."/>
            <person name="Marchand G."/>
            <person name="Marquand E."/>
            <person name="Bret-Mestries E."/>
            <person name="Morien E."/>
            <person name="Nambeesan S."/>
            <person name="Nguyen T."/>
            <person name="Pegot-Espagnet P."/>
            <person name="Pouilly N."/>
            <person name="Raftis F."/>
            <person name="Sallet E."/>
            <person name="Schiex T."/>
            <person name="Thomas J."/>
            <person name="Vandecasteele C."/>
            <person name="Vares D."/>
            <person name="Vear F."/>
            <person name="Vautrin S."/>
            <person name="Crespi M."/>
            <person name="Mangin B."/>
            <person name="Burke J.M."/>
            <person name="Salse J."/>
            <person name="Munos S."/>
            <person name="Vincourt P."/>
            <person name="Rieseberg L.H."/>
            <person name="Langlade N.B."/>
        </authorList>
    </citation>
    <scope>NUCLEOTIDE SEQUENCE [LARGE SCALE GENOMIC DNA]</scope>
    <source>
        <strain evidence="3">cv. SF193</strain>
        <tissue evidence="1">Leaves</tissue>
    </source>
</reference>